<dbReference type="InterPro" id="IPR022552">
    <property type="entry name" value="UPF_Ycf55"/>
</dbReference>
<evidence type="ECO:0000313" key="2">
    <source>
        <dbReference type="EMBL" id="CAK0786575.1"/>
    </source>
</evidence>
<dbReference type="Proteomes" id="UP001314263">
    <property type="component" value="Unassembled WGS sequence"/>
</dbReference>
<feature type="region of interest" description="Disordered" evidence="1">
    <location>
        <begin position="80"/>
        <end position="149"/>
    </location>
</feature>
<reference evidence="2 3" key="1">
    <citation type="submission" date="2023-10" db="EMBL/GenBank/DDBJ databases">
        <authorList>
            <person name="Maclean D."/>
            <person name="Macfadyen A."/>
        </authorList>
    </citation>
    <scope>NUCLEOTIDE SEQUENCE [LARGE SCALE GENOMIC DNA]</scope>
</reference>
<feature type="region of interest" description="Disordered" evidence="1">
    <location>
        <begin position="767"/>
        <end position="786"/>
    </location>
</feature>
<keyword evidence="3" id="KW-1185">Reference proteome</keyword>
<feature type="region of interest" description="Disordered" evidence="1">
    <location>
        <begin position="569"/>
        <end position="589"/>
    </location>
</feature>
<feature type="compositionally biased region" description="Polar residues" evidence="1">
    <location>
        <begin position="480"/>
        <end position="518"/>
    </location>
</feature>
<comment type="caution">
    <text evidence="2">The sequence shown here is derived from an EMBL/GenBank/DDBJ whole genome shotgun (WGS) entry which is preliminary data.</text>
</comment>
<name>A0AAV1IKL3_9CHLO</name>
<gene>
    <name evidence="2" type="ORF">CVIRNUC_009789</name>
</gene>
<dbReference type="EMBL" id="CAUYUE010000015">
    <property type="protein sequence ID" value="CAK0786575.1"/>
    <property type="molecule type" value="Genomic_DNA"/>
</dbReference>
<proteinExistence type="predicted"/>
<sequence length="786" mass="85064">MLHHGDWHRQLRRVHSDEVHLQIARPRGVHAPASRIRRLLHVDIRPHSIISDVLGHAVEAQALLTTAGLMLASATLGAAAGSGLSSRDSASAASQSQSSDSVPRNSGQHLAEDTEPPGERAGGSADLQVMSGSGDESQLGHSIGKSPIQGAQLSNTIDDIAMNHSQSESIDGNGEQQQAAVERAEAGMHAAAMGVGSDSGCTLGQLLSEQQLWDAAWRAFEPREAHQHLSTLDRRPSRPERDAVHREESPSSFPSLAARLFGTGTRSRHRYQRGAATQQSLRERGASKPDQDAWAKPKLALQGIAPQARVRLLACALAALESQIRLLPEALSTASPEQWRLATQAITASCAVTCAHAWLGYIPQGLMQDAQDTLRQLTQHDLQREMPPNSAEGSAPSSFGRALIRVLPSEVQLSLDCVAQLESSKRSAAPEQRAVTALDAYQTEKAHVHGTLVSYLHSGSQSHSMHKASTRESHRGASETALSDSGSAEGQVSRSSEPSPASITGSTGRQQSRVVTEQQRQERSTALGMPDSQNIACRTELNNAVNMEQNLGSSTKMLSRREEAMALLESRHHSTSPGSSGGQQPGIGHPAPMVLRCGGAVLQDLAVAVADAAADAYLAEAGVSRQGRSQGTRGPHKAAASWLLVLHPRLTTTRALERFRNQVAMQRWMDANFGSVTAMYEDRHQLWGFNHKGRLLQRTLPARRAQELGSLTGLRYYCSMALEAFDFLAPLLERLFGRFGDAVSWLLVRLIGRSLGLIYRGVRESLVPRQRPPSPRKRERPQWIPS</sequence>
<feature type="compositionally biased region" description="Polar residues" evidence="1">
    <location>
        <begin position="130"/>
        <end position="140"/>
    </location>
</feature>
<dbReference type="PANTHER" id="PTHR36807:SF2">
    <property type="entry name" value="PHOSPHOGLYCOLATE PHOSPHATASE"/>
    <property type="match status" value="1"/>
</dbReference>
<feature type="compositionally biased region" description="Low complexity" evidence="1">
    <location>
        <begin position="80"/>
        <end position="101"/>
    </location>
</feature>
<protein>
    <submittedName>
        <fullName evidence="2">Uncharacterized protein</fullName>
    </submittedName>
</protein>
<evidence type="ECO:0000313" key="3">
    <source>
        <dbReference type="Proteomes" id="UP001314263"/>
    </source>
</evidence>
<feature type="compositionally biased region" description="Basic and acidic residues" evidence="1">
    <location>
        <begin position="281"/>
        <end position="294"/>
    </location>
</feature>
<dbReference type="AlphaFoldDB" id="A0AAV1IKL3"/>
<feature type="region of interest" description="Disordered" evidence="1">
    <location>
        <begin position="457"/>
        <end position="534"/>
    </location>
</feature>
<dbReference type="PANTHER" id="PTHR36807">
    <property type="entry name" value="PHOSPHOGLYCOLATE PHOSPHATASE"/>
    <property type="match status" value="1"/>
</dbReference>
<organism evidence="2 3">
    <name type="scientific">Coccomyxa viridis</name>
    <dbReference type="NCBI Taxonomy" id="1274662"/>
    <lineage>
        <taxon>Eukaryota</taxon>
        <taxon>Viridiplantae</taxon>
        <taxon>Chlorophyta</taxon>
        <taxon>core chlorophytes</taxon>
        <taxon>Trebouxiophyceae</taxon>
        <taxon>Trebouxiophyceae incertae sedis</taxon>
        <taxon>Coccomyxaceae</taxon>
        <taxon>Coccomyxa</taxon>
    </lineage>
</organism>
<dbReference type="Pfam" id="PF12452">
    <property type="entry name" value="DUF3685"/>
    <property type="match status" value="1"/>
</dbReference>
<evidence type="ECO:0000256" key="1">
    <source>
        <dbReference type="SAM" id="MobiDB-lite"/>
    </source>
</evidence>
<feature type="region of interest" description="Disordered" evidence="1">
    <location>
        <begin position="225"/>
        <end position="294"/>
    </location>
</feature>
<feature type="compositionally biased region" description="Basic and acidic residues" evidence="1">
    <location>
        <begin position="225"/>
        <end position="249"/>
    </location>
</feature>
<accession>A0AAV1IKL3</accession>